<keyword evidence="1" id="KW-0175">Coiled coil</keyword>
<evidence type="ECO:0000256" key="1">
    <source>
        <dbReference type="SAM" id="Coils"/>
    </source>
</evidence>
<dbReference type="Proteomes" id="UP001596072">
    <property type="component" value="Unassembled WGS sequence"/>
</dbReference>
<feature type="transmembrane region" description="Helical" evidence="2">
    <location>
        <begin position="416"/>
        <end position="437"/>
    </location>
</feature>
<reference evidence="4" key="1">
    <citation type="journal article" date="2019" name="Int. J. Syst. Evol. Microbiol.">
        <title>The Global Catalogue of Microorganisms (GCM) 10K type strain sequencing project: providing services to taxonomists for standard genome sequencing and annotation.</title>
        <authorList>
            <consortium name="The Broad Institute Genomics Platform"/>
            <consortium name="The Broad Institute Genome Sequencing Center for Infectious Disease"/>
            <person name="Wu L."/>
            <person name="Ma J."/>
        </authorList>
    </citation>
    <scope>NUCLEOTIDE SEQUENCE [LARGE SCALE GENOMIC DNA]</scope>
    <source>
        <strain evidence="4">YIM 94188</strain>
    </source>
</reference>
<gene>
    <name evidence="3" type="ORF">ACFPQB_18960</name>
</gene>
<keyword evidence="4" id="KW-1185">Reference proteome</keyword>
<dbReference type="RefSeq" id="WP_136431806.1">
    <property type="nucleotide sequence ID" value="NZ_JBHSNS010000012.1"/>
</dbReference>
<keyword evidence="2" id="KW-0812">Transmembrane</keyword>
<protein>
    <submittedName>
        <fullName evidence="3">Uncharacterized protein</fullName>
    </submittedName>
</protein>
<sequence>MQQTRRGVTTLRLRRRNGALSLDQLPNDTPRDLFDDPSELRLAEEVWAGHVEAAVRLPFEWHAEAEIDLGRVVARDVGDVRVTRRIATIQDAFDTTPYWVLRTLVPATGRRTFVALDAPAEQVDLGTVSFAGAETVFHKVAAIQPPTPVETPYDLLELPTPSDLLPAAGLPPQDGSGSWSSLLALLEGSAAAAALCFLASDVRLIGGTPRLTFRGLRSTTIELSGRINTRTPLQLFNWTFSEPSPDRLLAVQQVASLQSNDELIEALDDVRVSAEIVYSGLRADAVAEAVKGYRDAHANALEAARQTLKSVQEMIKASSERALASIVAVGAVLIARAGTTLDASVGENLLRAVAGFLIFLAIVSVALEGPLASVPLKNLASDLRQGSPLLSPAQADALASGETLKLARRRAVTARIAIPVIYLAGAAGIVFIAIPQIPHS</sequence>
<proteinExistence type="predicted"/>
<comment type="caution">
    <text evidence="3">The sequence shown here is derived from an EMBL/GenBank/DDBJ whole genome shotgun (WGS) entry which is preliminary data.</text>
</comment>
<feature type="transmembrane region" description="Helical" evidence="2">
    <location>
        <begin position="349"/>
        <end position="367"/>
    </location>
</feature>
<feature type="coiled-coil region" evidence="1">
    <location>
        <begin position="294"/>
        <end position="321"/>
    </location>
</feature>
<dbReference type="EMBL" id="JBHSNS010000012">
    <property type="protein sequence ID" value="MFC5731005.1"/>
    <property type="molecule type" value="Genomic_DNA"/>
</dbReference>
<evidence type="ECO:0000313" key="3">
    <source>
        <dbReference type="EMBL" id="MFC5731005.1"/>
    </source>
</evidence>
<feature type="transmembrane region" description="Helical" evidence="2">
    <location>
        <begin position="322"/>
        <end position="343"/>
    </location>
</feature>
<organism evidence="3 4">
    <name type="scientific">Nocardioides vastitatis</name>
    <dbReference type="NCBI Taxonomy" id="2568655"/>
    <lineage>
        <taxon>Bacteria</taxon>
        <taxon>Bacillati</taxon>
        <taxon>Actinomycetota</taxon>
        <taxon>Actinomycetes</taxon>
        <taxon>Propionibacteriales</taxon>
        <taxon>Nocardioidaceae</taxon>
        <taxon>Nocardioides</taxon>
    </lineage>
</organism>
<accession>A0ABW0ZQZ9</accession>
<evidence type="ECO:0000256" key="2">
    <source>
        <dbReference type="SAM" id="Phobius"/>
    </source>
</evidence>
<evidence type="ECO:0000313" key="4">
    <source>
        <dbReference type="Proteomes" id="UP001596072"/>
    </source>
</evidence>
<name>A0ABW0ZQZ9_9ACTN</name>
<keyword evidence="2" id="KW-1133">Transmembrane helix</keyword>
<keyword evidence="2" id="KW-0472">Membrane</keyword>